<gene>
    <name evidence="1" type="ORF">AVEN_265463_1</name>
</gene>
<comment type="caution">
    <text evidence="1">The sequence shown here is derived from an EMBL/GenBank/DDBJ whole genome shotgun (WGS) entry which is preliminary data.</text>
</comment>
<sequence>MGKGVVSLPSDERVRSAPLIFFREKIRSGQSWGVRRKKRSGRPAKITANEYRYKQIVERKSRRNRQITWCQIGTRDTDKHGHQDIGSYGNPNVLFKNDRRFCLSSYSRHQYIWFESSSAYSSTNILEVNHYRGDGVMVWAGKMLNGCMQRYILKRGTLNAKTYRQDIVAPHVRKSYGAIGNYFIFMEENDRCHRVVCVDDLLESERIHRSLRSDLISHRTHVGSHW</sequence>
<evidence type="ECO:0000313" key="2">
    <source>
        <dbReference type="Proteomes" id="UP000499080"/>
    </source>
</evidence>
<name>A0A4Y2CGD5_ARAVE</name>
<dbReference type="GO" id="GO:0003676">
    <property type="term" value="F:nucleic acid binding"/>
    <property type="evidence" value="ECO:0007669"/>
    <property type="project" value="InterPro"/>
</dbReference>
<keyword evidence="2" id="KW-1185">Reference proteome</keyword>
<dbReference type="AlphaFoldDB" id="A0A4Y2CGD5"/>
<protein>
    <submittedName>
        <fullName evidence="1">Uncharacterized protein</fullName>
    </submittedName>
</protein>
<organism evidence="1 2">
    <name type="scientific">Araneus ventricosus</name>
    <name type="common">Orbweaver spider</name>
    <name type="synonym">Epeira ventricosa</name>
    <dbReference type="NCBI Taxonomy" id="182803"/>
    <lineage>
        <taxon>Eukaryota</taxon>
        <taxon>Metazoa</taxon>
        <taxon>Ecdysozoa</taxon>
        <taxon>Arthropoda</taxon>
        <taxon>Chelicerata</taxon>
        <taxon>Arachnida</taxon>
        <taxon>Araneae</taxon>
        <taxon>Araneomorphae</taxon>
        <taxon>Entelegynae</taxon>
        <taxon>Araneoidea</taxon>
        <taxon>Araneidae</taxon>
        <taxon>Araneus</taxon>
    </lineage>
</organism>
<dbReference type="Proteomes" id="UP000499080">
    <property type="component" value="Unassembled WGS sequence"/>
</dbReference>
<dbReference type="InterPro" id="IPR036397">
    <property type="entry name" value="RNaseH_sf"/>
</dbReference>
<reference evidence="1 2" key="1">
    <citation type="journal article" date="2019" name="Sci. Rep.">
        <title>Orb-weaving spider Araneus ventricosus genome elucidates the spidroin gene catalogue.</title>
        <authorList>
            <person name="Kono N."/>
            <person name="Nakamura H."/>
            <person name="Ohtoshi R."/>
            <person name="Moran D.A.P."/>
            <person name="Shinohara A."/>
            <person name="Yoshida Y."/>
            <person name="Fujiwara M."/>
            <person name="Mori M."/>
            <person name="Tomita M."/>
            <person name="Arakawa K."/>
        </authorList>
    </citation>
    <scope>NUCLEOTIDE SEQUENCE [LARGE SCALE GENOMIC DNA]</scope>
</reference>
<proteinExistence type="predicted"/>
<dbReference type="EMBL" id="BGPR01000191">
    <property type="protein sequence ID" value="GBM03423.1"/>
    <property type="molecule type" value="Genomic_DNA"/>
</dbReference>
<evidence type="ECO:0000313" key="1">
    <source>
        <dbReference type="EMBL" id="GBM03423.1"/>
    </source>
</evidence>
<accession>A0A4Y2CGD5</accession>
<dbReference type="Gene3D" id="3.30.420.10">
    <property type="entry name" value="Ribonuclease H-like superfamily/Ribonuclease H"/>
    <property type="match status" value="1"/>
</dbReference>